<accession>C3ZP13</accession>
<organism>
    <name type="scientific">Branchiostoma floridae</name>
    <name type="common">Florida lancelet</name>
    <name type="synonym">Amphioxus</name>
    <dbReference type="NCBI Taxonomy" id="7739"/>
    <lineage>
        <taxon>Eukaryota</taxon>
        <taxon>Metazoa</taxon>
        <taxon>Chordata</taxon>
        <taxon>Cephalochordata</taxon>
        <taxon>Leptocardii</taxon>
        <taxon>Amphioxiformes</taxon>
        <taxon>Branchiostomatidae</taxon>
        <taxon>Branchiostoma</taxon>
    </lineage>
</organism>
<dbReference type="InParanoid" id="C3ZP13"/>
<protein>
    <submittedName>
        <fullName evidence="1">Uncharacterized protein</fullName>
    </submittedName>
</protein>
<gene>
    <name evidence="1" type="ORF">BRAFLDRAFT_97788</name>
</gene>
<dbReference type="AlphaFoldDB" id="C3ZP13"/>
<name>C3ZP13_BRAFL</name>
<evidence type="ECO:0000313" key="1">
    <source>
        <dbReference type="EMBL" id="EEN45748.1"/>
    </source>
</evidence>
<proteinExistence type="predicted"/>
<dbReference type="EMBL" id="GG666654">
    <property type="protein sequence ID" value="EEN45748.1"/>
    <property type="molecule type" value="Genomic_DNA"/>
</dbReference>
<reference evidence="1" key="1">
    <citation type="journal article" date="2008" name="Nature">
        <title>The amphioxus genome and the evolution of the chordate karyotype.</title>
        <authorList>
            <consortium name="US DOE Joint Genome Institute (JGI-PGF)"/>
            <person name="Putnam N.H."/>
            <person name="Butts T."/>
            <person name="Ferrier D.E.K."/>
            <person name="Furlong R.F."/>
            <person name="Hellsten U."/>
            <person name="Kawashima T."/>
            <person name="Robinson-Rechavi M."/>
            <person name="Shoguchi E."/>
            <person name="Terry A."/>
            <person name="Yu J.-K."/>
            <person name="Benito-Gutierrez E.L."/>
            <person name="Dubchak I."/>
            <person name="Garcia-Fernandez J."/>
            <person name="Gibson-Brown J.J."/>
            <person name="Grigoriev I.V."/>
            <person name="Horton A.C."/>
            <person name="de Jong P.J."/>
            <person name="Jurka J."/>
            <person name="Kapitonov V.V."/>
            <person name="Kohara Y."/>
            <person name="Kuroki Y."/>
            <person name="Lindquist E."/>
            <person name="Lucas S."/>
            <person name="Osoegawa K."/>
            <person name="Pennacchio L.A."/>
            <person name="Salamov A.A."/>
            <person name="Satou Y."/>
            <person name="Sauka-Spengler T."/>
            <person name="Schmutz J."/>
            <person name="Shin-I T."/>
            <person name="Toyoda A."/>
            <person name="Bronner-Fraser M."/>
            <person name="Fujiyama A."/>
            <person name="Holland L.Z."/>
            <person name="Holland P.W.H."/>
            <person name="Satoh N."/>
            <person name="Rokhsar D.S."/>
        </authorList>
    </citation>
    <scope>NUCLEOTIDE SEQUENCE [LARGE SCALE GENOMIC DNA]</scope>
    <source>
        <strain evidence="1">S238N-H82</strain>
        <tissue evidence="1">Testes</tissue>
    </source>
</reference>
<sequence length="130" mass="14518">MLQVNGSANSPTFLRKFLVQVMGYSDLEPVGGGRISNQVLVQVMTENTNLLQDWRLPWEGCHGHRLGGRRRKATMVSAPSVIFPVRDRVRNKDVSRVGASRMTANMSDPPTVRGSRIRDRCCPPVGVKTW</sequence>